<proteinExistence type="predicted"/>
<dbReference type="InterPro" id="IPR036384">
    <property type="entry name" value="Tus_sf"/>
</dbReference>
<dbReference type="EMBL" id="JACSQG010000003">
    <property type="protein sequence ID" value="MBD7977187.1"/>
    <property type="molecule type" value="Genomic_DNA"/>
</dbReference>
<dbReference type="InterPro" id="IPR036381">
    <property type="entry name" value="Tus_dom1"/>
</dbReference>
<gene>
    <name evidence="1" type="ORF">H9642_08280</name>
</gene>
<organism evidence="1 2">
    <name type="scientific">Serpens gallinarum</name>
    <dbReference type="NCBI Taxonomy" id="2763075"/>
    <lineage>
        <taxon>Bacteria</taxon>
        <taxon>Pseudomonadati</taxon>
        <taxon>Pseudomonadota</taxon>
        <taxon>Gammaproteobacteria</taxon>
        <taxon>Pseudomonadales</taxon>
        <taxon>Pseudomonadaceae</taxon>
        <taxon>Pseudomonas</taxon>
    </lineage>
</organism>
<reference evidence="1 2" key="1">
    <citation type="submission" date="2020-08" db="EMBL/GenBank/DDBJ databases">
        <title>A Genomic Blueprint of the Chicken Gut Microbiome.</title>
        <authorList>
            <person name="Gilroy R."/>
            <person name="Ravi A."/>
            <person name="Getino M."/>
            <person name="Pursley I."/>
            <person name="Horton D.L."/>
            <person name="Alikhan N.-F."/>
            <person name="Baker D."/>
            <person name="Gharbi K."/>
            <person name="Hall N."/>
            <person name="Watson M."/>
            <person name="Adriaenssens E.M."/>
            <person name="Foster-Nyarko E."/>
            <person name="Jarju S."/>
            <person name="Secka A."/>
            <person name="Antonio M."/>
            <person name="Oren A."/>
            <person name="Chaudhuri R."/>
            <person name="La Ragione R.M."/>
            <person name="Hildebrand F."/>
            <person name="Pallen M.J."/>
        </authorList>
    </citation>
    <scope>NUCLEOTIDE SEQUENCE [LARGE SCALE GENOMIC DNA]</scope>
    <source>
        <strain evidence="1 2">Sa2CUA2</strain>
    </source>
</reference>
<evidence type="ECO:0000313" key="1">
    <source>
        <dbReference type="EMBL" id="MBD7977187.1"/>
    </source>
</evidence>
<evidence type="ECO:0000313" key="2">
    <source>
        <dbReference type="Proteomes" id="UP000611945"/>
    </source>
</evidence>
<dbReference type="Gene3D" id="3.50.14.10">
    <property type="entry name" value="Replication terminator Tus, domain 1 superfamily/Replication terminator Tus"/>
    <property type="match status" value="1"/>
</dbReference>
<dbReference type="SUPFAM" id="SSF56596">
    <property type="entry name" value="Replication terminator protein (Tus)"/>
    <property type="match status" value="1"/>
</dbReference>
<comment type="caution">
    <text evidence="1">The sequence shown here is derived from an EMBL/GenBank/DDBJ whole genome shotgun (WGS) entry which is preliminary data.</text>
</comment>
<protein>
    <submittedName>
        <fullName evidence="1">Replication terminus site-binding protein</fullName>
    </submittedName>
</protein>
<sequence>MVEEGVAWRLPLLKTQKTPDVIAVQRLSKREAISAARQAYGEFERESGQAPGTVMRLPGYFVVGRSVLEQVIQINQLKDDLIATVERTRLELNLVKSARPRILRSALGPAFSMMQISRHIQVFDAAPRMMVFTWAGHTAGAEKVRVGTVRELLLTRAQAQAAAENLSVAQTPAGMELRAIVNMDDDDVLHRYKKLAPHPRVMLWFSEKTRYDAMVHASLPIFVRQGDGFKLRELADFDRNDRQAERPDRKSRISVVPRMNLYLPTKVKPTKGTAAQVIENVSSTYKT</sequence>
<dbReference type="Proteomes" id="UP000611945">
    <property type="component" value="Unassembled WGS sequence"/>
</dbReference>
<accession>A0ABR8TN33</accession>
<name>A0ABR8TN33_9PSED</name>
<keyword evidence="2" id="KW-1185">Reference proteome</keyword>